<dbReference type="AlphaFoldDB" id="A0A4R5XFN7"/>
<proteinExistence type="predicted"/>
<protein>
    <submittedName>
        <fullName evidence="2">Uncharacterized protein</fullName>
    </submittedName>
</protein>
<keyword evidence="1" id="KW-0472">Membrane</keyword>
<keyword evidence="1" id="KW-1133">Transmembrane helix</keyword>
<sequence>MVNSERISYTGSYSLTITPAADAKNRTPNPMNFECKLTAENNCSCIKPTNIGTNVENPRPSQNLIGAPVIVTAHLCFTILISGQLQSHPSRNQLPFPSLL</sequence>
<name>A0A4R5XFN7_9AGAM</name>
<evidence type="ECO:0000256" key="1">
    <source>
        <dbReference type="SAM" id="Phobius"/>
    </source>
</evidence>
<keyword evidence="1" id="KW-0812">Transmembrane</keyword>
<keyword evidence="3" id="KW-1185">Reference proteome</keyword>
<dbReference type="Proteomes" id="UP000294933">
    <property type="component" value="Unassembled WGS sequence"/>
</dbReference>
<dbReference type="VEuPathDB" id="FungiDB:BD410DRAFT_780474"/>
<accession>A0A4R5XFN7</accession>
<reference evidence="2 3" key="1">
    <citation type="submission" date="2018-06" db="EMBL/GenBank/DDBJ databases">
        <title>A transcriptomic atlas of mushroom development highlights an independent origin of complex multicellularity.</title>
        <authorList>
            <consortium name="DOE Joint Genome Institute"/>
            <person name="Krizsan K."/>
            <person name="Almasi E."/>
            <person name="Merenyi Z."/>
            <person name="Sahu N."/>
            <person name="Viragh M."/>
            <person name="Koszo T."/>
            <person name="Mondo S."/>
            <person name="Kiss B."/>
            <person name="Balint B."/>
            <person name="Kues U."/>
            <person name="Barry K."/>
            <person name="Hegedus J.C."/>
            <person name="Henrissat B."/>
            <person name="Johnson J."/>
            <person name="Lipzen A."/>
            <person name="Ohm R."/>
            <person name="Nagy I."/>
            <person name="Pangilinan J."/>
            <person name="Yan J."/>
            <person name="Xiong Y."/>
            <person name="Grigoriev I.V."/>
            <person name="Hibbett D.S."/>
            <person name="Nagy L.G."/>
        </authorList>
    </citation>
    <scope>NUCLEOTIDE SEQUENCE [LARGE SCALE GENOMIC DNA]</scope>
    <source>
        <strain evidence="2 3">SZMC22713</strain>
    </source>
</reference>
<gene>
    <name evidence="2" type="ORF">BD410DRAFT_780474</name>
</gene>
<evidence type="ECO:0000313" key="2">
    <source>
        <dbReference type="EMBL" id="TDL29961.1"/>
    </source>
</evidence>
<feature type="transmembrane region" description="Helical" evidence="1">
    <location>
        <begin position="64"/>
        <end position="83"/>
    </location>
</feature>
<evidence type="ECO:0000313" key="3">
    <source>
        <dbReference type="Proteomes" id="UP000294933"/>
    </source>
</evidence>
<organism evidence="2 3">
    <name type="scientific">Rickenella mellea</name>
    <dbReference type="NCBI Taxonomy" id="50990"/>
    <lineage>
        <taxon>Eukaryota</taxon>
        <taxon>Fungi</taxon>
        <taxon>Dikarya</taxon>
        <taxon>Basidiomycota</taxon>
        <taxon>Agaricomycotina</taxon>
        <taxon>Agaricomycetes</taxon>
        <taxon>Hymenochaetales</taxon>
        <taxon>Rickenellaceae</taxon>
        <taxon>Rickenella</taxon>
    </lineage>
</organism>
<dbReference type="EMBL" id="ML170156">
    <property type="protein sequence ID" value="TDL29961.1"/>
    <property type="molecule type" value="Genomic_DNA"/>
</dbReference>